<keyword evidence="1" id="KW-0812">Transmembrane</keyword>
<evidence type="ECO:0000313" key="3">
    <source>
        <dbReference type="Proteomes" id="UP000541444"/>
    </source>
</evidence>
<organism evidence="2 3">
    <name type="scientific">Kingdonia uniflora</name>
    <dbReference type="NCBI Taxonomy" id="39325"/>
    <lineage>
        <taxon>Eukaryota</taxon>
        <taxon>Viridiplantae</taxon>
        <taxon>Streptophyta</taxon>
        <taxon>Embryophyta</taxon>
        <taxon>Tracheophyta</taxon>
        <taxon>Spermatophyta</taxon>
        <taxon>Magnoliopsida</taxon>
        <taxon>Ranunculales</taxon>
        <taxon>Circaeasteraceae</taxon>
        <taxon>Kingdonia</taxon>
    </lineage>
</organism>
<keyword evidence="1" id="KW-0472">Membrane</keyword>
<dbReference type="AlphaFoldDB" id="A0A7J7MNV6"/>
<protein>
    <submittedName>
        <fullName evidence="2">Uncharacterized protein</fullName>
    </submittedName>
</protein>
<comment type="caution">
    <text evidence="2">The sequence shown here is derived from an EMBL/GenBank/DDBJ whole genome shotgun (WGS) entry which is preliminary data.</text>
</comment>
<keyword evidence="3" id="KW-1185">Reference proteome</keyword>
<proteinExistence type="predicted"/>
<name>A0A7J7MNV6_9MAGN</name>
<dbReference type="EMBL" id="JACGCM010001326">
    <property type="protein sequence ID" value="KAF6156573.1"/>
    <property type="molecule type" value="Genomic_DNA"/>
</dbReference>
<feature type="non-terminal residue" evidence="2">
    <location>
        <position position="69"/>
    </location>
</feature>
<evidence type="ECO:0000256" key="1">
    <source>
        <dbReference type="SAM" id="Phobius"/>
    </source>
</evidence>
<sequence length="69" mass="8344">FDFPSPISSIVKRVCYFDHSLSFSSILIWYFVLFTLCSSVIKMGEMIITGFQSRCYRMKEWLRAWRFRD</sequence>
<feature type="transmembrane region" description="Helical" evidence="1">
    <location>
        <begin position="27"/>
        <end position="51"/>
    </location>
</feature>
<reference evidence="2 3" key="1">
    <citation type="journal article" date="2020" name="IScience">
        <title>Genome Sequencing of the Endangered Kingdonia uniflora (Circaeasteraceae, Ranunculales) Reveals Potential Mechanisms of Evolutionary Specialization.</title>
        <authorList>
            <person name="Sun Y."/>
            <person name="Deng T."/>
            <person name="Zhang A."/>
            <person name="Moore M.J."/>
            <person name="Landis J.B."/>
            <person name="Lin N."/>
            <person name="Zhang H."/>
            <person name="Zhang X."/>
            <person name="Huang J."/>
            <person name="Zhang X."/>
            <person name="Sun H."/>
            <person name="Wang H."/>
        </authorList>
    </citation>
    <scope>NUCLEOTIDE SEQUENCE [LARGE SCALE GENOMIC DNA]</scope>
    <source>
        <strain evidence="2">TB1705</strain>
        <tissue evidence="2">Leaf</tissue>
    </source>
</reference>
<accession>A0A7J7MNV6</accession>
<gene>
    <name evidence="2" type="ORF">GIB67_000038</name>
</gene>
<evidence type="ECO:0000313" key="2">
    <source>
        <dbReference type="EMBL" id="KAF6156573.1"/>
    </source>
</evidence>
<keyword evidence="1" id="KW-1133">Transmembrane helix</keyword>
<dbReference type="Proteomes" id="UP000541444">
    <property type="component" value="Unassembled WGS sequence"/>
</dbReference>